<dbReference type="PANTHER" id="PTHR40069:SF1">
    <property type="entry name" value="YWBE PROTEIN"/>
    <property type="match status" value="1"/>
</dbReference>
<dbReference type="Proteomes" id="UP000001107">
    <property type="component" value="Chromosome"/>
</dbReference>
<keyword evidence="2" id="KW-1185">Reference proteome</keyword>
<dbReference type="KEGG" id="mvn:Mevan_1520"/>
<evidence type="ECO:0000313" key="1">
    <source>
        <dbReference type="EMBL" id="ABR55414.1"/>
    </source>
</evidence>
<gene>
    <name evidence="1" type="ordered locus">Mevan_1520</name>
</gene>
<dbReference type="AlphaFoldDB" id="A6USE2"/>
<evidence type="ECO:0008006" key="3">
    <source>
        <dbReference type="Google" id="ProtNLM"/>
    </source>
</evidence>
<dbReference type="InterPro" id="IPR019240">
    <property type="entry name" value="DUF2196"/>
</dbReference>
<dbReference type="OrthoDB" id="2792at2157"/>
<name>A6USE2_METVS</name>
<dbReference type="NCBIfam" id="TIGR03833">
    <property type="entry name" value="YwbE family protein"/>
    <property type="match status" value="1"/>
</dbReference>
<evidence type="ECO:0000313" key="2">
    <source>
        <dbReference type="Proteomes" id="UP000001107"/>
    </source>
</evidence>
<dbReference type="STRING" id="406327.Mevan_1520"/>
<dbReference type="EMBL" id="CP000742">
    <property type="protein sequence ID" value="ABR55414.1"/>
    <property type="molecule type" value="Genomic_DNA"/>
</dbReference>
<proteinExistence type="predicted"/>
<accession>A6USE2</accession>
<organism evidence="1 2">
    <name type="scientific">Methanococcus vannielii (strain ATCC 35089 / DSM 1224 / JCM 13029 / OCM 148 / SB)</name>
    <dbReference type="NCBI Taxonomy" id="406327"/>
    <lineage>
        <taxon>Archaea</taxon>
        <taxon>Methanobacteriati</taxon>
        <taxon>Methanobacteriota</taxon>
        <taxon>Methanomada group</taxon>
        <taxon>Methanococci</taxon>
        <taxon>Methanococcales</taxon>
        <taxon>Methanococcaceae</taxon>
        <taxon>Methanococcus</taxon>
    </lineage>
</organism>
<dbReference type="HOGENOM" id="CLU_182218_0_0_2"/>
<sequence>MNGKSRINILAGLKVNIILKKDQKTGKLTYGIVKDILTNSSYHPHGIKVRLEDGSVGRVQEILK</sequence>
<dbReference type="eggNOG" id="arCOG04920">
    <property type="taxonomic scope" value="Archaea"/>
</dbReference>
<dbReference type="PANTHER" id="PTHR40069">
    <property type="entry name" value="YWBE PROTEIN"/>
    <property type="match status" value="1"/>
</dbReference>
<dbReference type="RefSeq" id="WP_012066328.1">
    <property type="nucleotide sequence ID" value="NC_009634.1"/>
</dbReference>
<protein>
    <recommendedName>
        <fullName evidence="3">YwbE family protein</fullName>
    </recommendedName>
</protein>
<dbReference type="Pfam" id="PF09962">
    <property type="entry name" value="DUF2196"/>
    <property type="match status" value="1"/>
</dbReference>
<dbReference type="GeneID" id="5324465"/>
<reference evidence="1" key="1">
    <citation type="submission" date="2007-06" db="EMBL/GenBank/DDBJ databases">
        <title>Complete sequence of Methanococcus vannielii SB.</title>
        <authorList>
            <consortium name="US DOE Joint Genome Institute"/>
            <person name="Copeland A."/>
            <person name="Lucas S."/>
            <person name="Lapidus A."/>
            <person name="Barry K."/>
            <person name="Glavina del Rio T."/>
            <person name="Dalin E."/>
            <person name="Tice H."/>
            <person name="Pitluck S."/>
            <person name="Chain P."/>
            <person name="Malfatti S."/>
            <person name="Shin M."/>
            <person name="Vergez L."/>
            <person name="Schmutz J."/>
            <person name="Larimer F."/>
            <person name="Land M."/>
            <person name="Hauser L."/>
            <person name="Kyrpides N."/>
            <person name="Anderson I."/>
            <person name="Sieprawska-Lupa M."/>
            <person name="Whitman W.B."/>
            <person name="Richardson P."/>
        </authorList>
    </citation>
    <scope>NUCLEOTIDE SEQUENCE [LARGE SCALE GENOMIC DNA]</scope>
    <source>
        <strain evidence="1">SB</strain>
    </source>
</reference>